<dbReference type="Proteomes" id="UP001295684">
    <property type="component" value="Unassembled WGS sequence"/>
</dbReference>
<evidence type="ECO:0000313" key="2">
    <source>
        <dbReference type="EMBL" id="CAI2361307.1"/>
    </source>
</evidence>
<organism evidence="2 3">
    <name type="scientific">Euplotes crassus</name>
    <dbReference type="NCBI Taxonomy" id="5936"/>
    <lineage>
        <taxon>Eukaryota</taxon>
        <taxon>Sar</taxon>
        <taxon>Alveolata</taxon>
        <taxon>Ciliophora</taxon>
        <taxon>Intramacronucleata</taxon>
        <taxon>Spirotrichea</taxon>
        <taxon>Hypotrichia</taxon>
        <taxon>Euplotida</taxon>
        <taxon>Euplotidae</taxon>
        <taxon>Moneuplotes</taxon>
    </lineage>
</organism>
<name>A0AAD1X771_EUPCR</name>
<proteinExistence type="predicted"/>
<protein>
    <submittedName>
        <fullName evidence="2">Uncharacterized protein</fullName>
    </submittedName>
</protein>
<gene>
    <name evidence="2" type="ORF">ECRASSUSDP1_LOCUS2618</name>
</gene>
<comment type="caution">
    <text evidence="2">The sequence shown here is derived from an EMBL/GenBank/DDBJ whole genome shotgun (WGS) entry which is preliminary data.</text>
</comment>
<feature type="region of interest" description="Disordered" evidence="1">
    <location>
        <begin position="271"/>
        <end position="292"/>
    </location>
</feature>
<dbReference type="AlphaFoldDB" id="A0AAD1X771"/>
<feature type="region of interest" description="Disordered" evidence="1">
    <location>
        <begin position="41"/>
        <end position="113"/>
    </location>
</feature>
<keyword evidence="3" id="KW-1185">Reference proteome</keyword>
<dbReference type="EMBL" id="CAMPGE010002502">
    <property type="protein sequence ID" value="CAI2361307.1"/>
    <property type="molecule type" value="Genomic_DNA"/>
</dbReference>
<evidence type="ECO:0000256" key="1">
    <source>
        <dbReference type="SAM" id="MobiDB-lite"/>
    </source>
</evidence>
<sequence>MSNTARAISLKRTIGGRRDRKNFMQSTAFKKQVSSFNNTARNFNPLDSGERNFKPAKHSQRTLINSKQRKRSKFINPRKSQRHQPNRSLINPNKPSDHNRKSKQITKNNISAHSIFDKKSKSPQKNTLNIFPNVKRKIMETLLNPEIPKKVPVAPSNPELKNIPHFVKVSFLNKVKSIRDNIDAEKNIPSKSLQKFLQSKTKSRFGNFQEAVNGFQRHCKRASMRTFEQMFKNRSNRNSLHGGMDDVECDSQNSKIGIKRLVTLKHHNLSRSQAGSSLEENSRITEDNESIDDTQSTVLSELSLRKQIQHHEQKDTMKYIRELQNRMSKRELQERNKELLSVLNKTTDLYSNKFSISKIRKRVSKQREEKKSQVQSIDHLSPGRKLQILSESNLELYSLNGFLNGYNKKLSLNTDPSRAARNSKSIHLDSIEYQKAKDVAMKSHKEAYQVYEKIKLSKRSKLRKINAKVEDCLTAQDILRKSFVSISV</sequence>
<accession>A0AAD1X771</accession>
<evidence type="ECO:0000313" key="3">
    <source>
        <dbReference type="Proteomes" id="UP001295684"/>
    </source>
</evidence>
<reference evidence="2" key="1">
    <citation type="submission" date="2023-07" db="EMBL/GenBank/DDBJ databases">
        <authorList>
            <consortium name="AG Swart"/>
            <person name="Singh M."/>
            <person name="Singh A."/>
            <person name="Seah K."/>
            <person name="Emmerich C."/>
        </authorList>
    </citation>
    <scope>NUCLEOTIDE SEQUENCE</scope>
    <source>
        <strain evidence="2">DP1</strain>
    </source>
</reference>